<comment type="caution">
    <text evidence="1">The sequence shown here is derived from an EMBL/GenBank/DDBJ whole genome shotgun (WGS) entry which is preliminary data.</text>
</comment>
<accession>F3KJY0</accession>
<sequence>MCFQILTVADSCVCGHDSHRHFLGSLERFSPYFMHKTPIENRIHCKICQCPKFKKKRLWSNREPYDLRT</sequence>
<evidence type="ECO:0000313" key="1">
    <source>
        <dbReference type="EMBL" id="EGG42344.1"/>
    </source>
</evidence>
<organism evidence="1">
    <name type="scientific">Candidatus Nitrosarchaeum limnium SFB1</name>
    <dbReference type="NCBI Taxonomy" id="886738"/>
    <lineage>
        <taxon>Archaea</taxon>
        <taxon>Nitrososphaerota</taxon>
        <taxon>Nitrososphaeria</taxon>
        <taxon>Nitrosopumilales</taxon>
        <taxon>Nitrosopumilaceae</taxon>
        <taxon>Nitrosarchaeum</taxon>
    </lineage>
</organism>
<gene>
    <name evidence="1" type="ORF">Nlim_0789</name>
</gene>
<dbReference type="EMBL" id="AEGP01000030">
    <property type="protein sequence ID" value="EGG42344.1"/>
    <property type="molecule type" value="Genomic_DNA"/>
</dbReference>
<name>F3KJY0_9ARCH</name>
<reference evidence="1" key="1">
    <citation type="journal article" date="2011" name="PLoS ONE">
        <title>Genome of a low-salinity ammonia-oxidizing archaeon determined by single-cell and metagenomic analysis.</title>
        <authorList>
            <person name="Blainey P.C."/>
            <person name="Mosier A.C."/>
            <person name="Potanina A."/>
            <person name="Francis C.A."/>
            <person name="Quake S.R."/>
        </authorList>
    </citation>
    <scope>NUCLEOTIDE SEQUENCE [LARGE SCALE GENOMIC DNA]</scope>
    <source>
        <strain evidence="1">SFB1</strain>
    </source>
</reference>
<protein>
    <submittedName>
        <fullName evidence="1">Uncharacterized protein</fullName>
    </submittedName>
</protein>
<dbReference type="AlphaFoldDB" id="F3KJY0"/>
<dbReference type="Proteomes" id="UP000004348">
    <property type="component" value="Chromosome"/>
</dbReference>
<proteinExistence type="predicted"/>
<dbReference type="HOGENOM" id="CLU_2765859_0_0_2"/>